<reference evidence="2 3" key="1">
    <citation type="submission" date="2021-06" db="EMBL/GenBank/DDBJ databases">
        <title>Genome sequence of Babesia caballi.</title>
        <authorList>
            <person name="Yamagishi J."/>
            <person name="Kidaka T."/>
            <person name="Ochi A."/>
        </authorList>
    </citation>
    <scope>NUCLEOTIDE SEQUENCE [LARGE SCALE GENOMIC DNA]</scope>
    <source>
        <strain evidence="2">USDA-D6B2</strain>
    </source>
</reference>
<proteinExistence type="predicted"/>
<dbReference type="AlphaFoldDB" id="A0AAV4M157"/>
<evidence type="ECO:0000256" key="1">
    <source>
        <dbReference type="SAM" id="SignalP"/>
    </source>
</evidence>
<dbReference type="EMBL" id="BPLF01000006">
    <property type="protein sequence ID" value="GIX66103.1"/>
    <property type="molecule type" value="Genomic_DNA"/>
</dbReference>
<comment type="caution">
    <text evidence="2">The sequence shown here is derived from an EMBL/GenBank/DDBJ whole genome shotgun (WGS) entry which is preliminary data.</text>
</comment>
<gene>
    <name evidence="2" type="ORF">BcabD6B2_55390</name>
</gene>
<dbReference type="RefSeq" id="XP_067718172.1">
    <property type="nucleotide sequence ID" value="XM_067862071.1"/>
</dbReference>
<dbReference type="GeneID" id="94197584"/>
<keyword evidence="1" id="KW-0732">Signal</keyword>
<organism evidence="2 3">
    <name type="scientific">Babesia caballi</name>
    <dbReference type="NCBI Taxonomy" id="5871"/>
    <lineage>
        <taxon>Eukaryota</taxon>
        <taxon>Sar</taxon>
        <taxon>Alveolata</taxon>
        <taxon>Apicomplexa</taxon>
        <taxon>Aconoidasida</taxon>
        <taxon>Piroplasmida</taxon>
        <taxon>Babesiidae</taxon>
        <taxon>Babesia</taxon>
    </lineage>
</organism>
<dbReference type="Proteomes" id="UP001497744">
    <property type="component" value="Unassembled WGS sequence"/>
</dbReference>
<keyword evidence="3" id="KW-1185">Reference proteome</keyword>
<accession>A0AAV4M157</accession>
<feature type="signal peptide" evidence="1">
    <location>
        <begin position="1"/>
        <end position="17"/>
    </location>
</feature>
<evidence type="ECO:0000313" key="3">
    <source>
        <dbReference type="Proteomes" id="UP001497744"/>
    </source>
</evidence>
<protein>
    <submittedName>
        <fullName evidence="2">Membrane protein, putative</fullName>
    </submittedName>
</protein>
<name>A0AAV4M157_BABCB</name>
<evidence type="ECO:0000313" key="2">
    <source>
        <dbReference type="EMBL" id="GIX66103.1"/>
    </source>
</evidence>
<feature type="chain" id="PRO_5043618605" evidence="1">
    <location>
        <begin position="18"/>
        <end position="511"/>
    </location>
</feature>
<sequence>MTHVILIALIAISQVAAAAAGGKKERQDDATVTGLVVINDKTYRATCNCPSHVDSLENMIYLSRGLWYASMRPYEQRRSYPSKVKIRTHGTYRPEEHKLVRDTMQLLPQEDFKNVRESPLSPMDGRVTGKSFYAPGGDLGVFTMAMLNMYEGNGTPTQETATALLRQYLRQLPEGRLFRHATDDKALEAIRKALKWEVLDLANVDPQHRRQVNDAIAGGAIGDPFLSFLVRRFNNQPSKKSRPSSVHRNANTEIVLACITAFLEIAWDKTDATWERTVLQVLHGEHAPQALVEISVSKGCELARLAPQVPTRAGEMQLLVYSECAANLRKREVAAFLYNQQEPRKRAAPLDEVMQHLDKLAPAKHERRRSLAAAHLAQILVPAHPRELRPVDAAEQPQHALVHRGVERREVRHDDRPNHRRELQVPHVLPVTLVAGGAPAEVGLHEVLQPAQQRLHQLGRVDVEGQEGVGHQRKLPQRADAELLLQLNHGEHARNRRELTMSRTRKSSASW</sequence>